<name>A0A642V6W6_9ASCO</name>
<dbReference type="PANTHER" id="PTHR47369:SF1">
    <property type="entry name" value="BTB_POZ DOMAIN-CONTAINING PROTEIN"/>
    <property type="match status" value="1"/>
</dbReference>
<dbReference type="PROSITE" id="PS50097">
    <property type="entry name" value="BTB"/>
    <property type="match status" value="1"/>
</dbReference>
<dbReference type="VEuPathDB" id="FungiDB:TRICI_002032"/>
<dbReference type="InterPro" id="IPR011333">
    <property type="entry name" value="SKP1/BTB/POZ_sf"/>
</dbReference>
<sequence>MLVRSPFFKNLIGERWNTEDRRLFELDLSYDVNMSKEAFELTLKYIYGKELTSEEAEDHLFGLLALGSYFDLPKLVYFVTTEIVDGIGEKELGPIALFCYDYDYGSNTEKIWDECFKYMEENLYCKCCKDREIRMEQFVDYPVRLMTRALSSDQLYVPTEWTRCLLFVAYYEATIQSNNGCNGKTSIRTDEVSGKLETIQEALNNGVYFCNIEFGQLRRIMMTKKNVDGKPLIYEDTAMKHLWMSAEFKHCIENADREEAGLLSSEPEHIYNVPNTFERTSSPLEVFNRVYHRRI</sequence>
<dbReference type="Gene3D" id="3.30.710.10">
    <property type="entry name" value="Potassium Channel Kv1.1, Chain A"/>
    <property type="match status" value="1"/>
</dbReference>
<reference evidence="2" key="1">
    <citation type="journal article" date="2019" name="G3 (Bethesda)">
        <title>Genome Assemblies of Two Rare Opportunistic Yeast Pathogens: Diutina rugosa (syn. Candida rugosa) and Trichomonascus ciferrii (syn. Candida ciferrii).</title>
        <authorList>
            <person name="Mixao V."/>
            <person name="Saus E."/>
            <person name="Hansen A.P."/>
            <person name="Lass-Florl C."/>
            <person name="Gabaldon T."/>
        </authorList>
    </citation>
    <scope>NUCLEOTIDE SEQUENCE</scope>
    <source>
        <strain evidence="2">CBS 4856</strain>
    </source>
</reference>
<dbReference type="CDD" id="cd18186">
    <property type="entry name" value="BTB_POZ_ZBTB_KLHL-like"/>
    <property type="match status" value="1"/>
</dbReference>
<dbReference type="PANTHER" id="PTHR47369">
    <property type="entry name" value="BTB/POZ DOMAIN-CONTAINING PROTEIN"/>
    <property type="match status" value="1"/>
</dbReference>
<evidence type="ECO:0000259" key="1">
    <source>
        <dbReference type="PROSITE" id="PS50097"/>
    </source>
</evidence>
<dbReference type="Proteomes" id="UP000761534">
    <property type="component" value="Unassembled WGS sequence"/>
</dbReference>
<dbReference type="EMBL" id="SWFS01000138">
    <property type="protein sequence ID" value="KAA8915822.1"/>
    <property type="molecule type" value="Genomic_DNA"/>
</dbReference>
<protein>
    <recommendedName>
        <fullName evidence="1">BTB domain-containing protein</fullName>
    </recommendedName>
</protein>
<dbReference type="AlphaFoldDB" id="A0A642V6W6"/>
<dbReference type="OrthoDB" id="6359943at2759"/>
<dbReference type="SUPFAM" id="SSF54695">
    <property type="entry name" value="POZ domain"/>
    <property type="match status" value="1"/>
</dbReference>
<accession>A0A642V6W6</accession>
<dbReference type="Pfam" id="PF00651">
    <property type="entry name" value="BTB"/>
    <property type="match status" value="1"/>
</dbReference>
<proteinExistence type="predicted"/>
<dbReference type="InterPro" id="IPR000210">
    <property type="entry name" value="BTB/POZ_dom"/>
</dbReference>
<organism evidence="2 3">
    <name type="scientific">Trichomonascus ciferrii</name>
    <dbReference type="NCBI Taxonomy" id="44093"/>
    <lineage>
        <taxon>Eukaryota</taxon>
        <taxon>Fungi</taxon>
        <taxon>Dikarya</taxon>
        <taxon>Ascomycota</taxon>
        <taxon>Saccharomycotina</taxon>
        <taxon>Dipodascomycetes</taxon>
        <taxon>Dipodascales</taxon>
        <taxon>Trichomonascaceae</taxon>
        <taxon>Trichomonascus</taxon>
        <taxon>Trichomonascus ciferrii complex</taxon>
    </lineage>
</organism>
<gene>
    <name evidence="2" type="ORF">TRICI_002032</name>
</gene>
<feature type="domain" description="BTB" evidence="1">
    <location>
        <begin position="1"/>
        <end position="55"/>
    </location>
</feature>
<evidence type="ECO:0000313" key="3">
    <source>
        <dbReference type="Proteomes" id="UP000761534"/>
    </source>
</evidence>
<evidence type="ECO:0000313" key="2">
    <source>
        <dbReference type="EMBL" id="KAA8915822.1"/>
    </source>
</evidence>
<keyword evidence="3" id="KW-1185">Reference proteome</keyword>
<comment type="caution">
    <text evidence="2">The sequence shown here is derived from an EMBL/GenBank/DDBJ whole genome shotgun (WGS) entry which is preliminary data.</text>
</comment>